<dbReference type="Gene3D" id="3.40.630.30">
    <property type="match status" value="1"/>
</dbReference>
<dbReference type="RefSeq" id="WP_115852686.1">
    <property type="nucleotide sequence ID" value="NZ_QRDJ01000006.1"/>
</dbReference>
<proteinExistence type="predicted"/>
<evidence type="ECO:0000313" key="3">
    <source>
        <dbReference type="Proteomes" id="UP000256334"/>
    </source>
</evidence>
<evidence type="ECO:0000313" key="2">
    <source>
        <dbReference type="EMBL" id="REC95692.1"/>
    </source>
</evidence>
<dbReference type="SUPFAM" id="SSF55729">
    <property type="entry name" value="Acyl-CoA N-acyltransferases (Nat)"/>
    <property type="match status" value="1"/>
</dbReference>
<accession>A0A3D9DY26</accession>
<dbReference type="AlphaFoldDB" id="A0A3D9DY26"/>
<gene>
    <name evidence="2" type="ORF">C8D72_0356</name>
</gene>
<organism evidence="2 3">
    <name type="scientific">Kushneria indalinina DSM 14324</name>
    <dbReference type="NCBI Taxonomy" id="1122140"/>
    <lineage>
        <taxon>Bacteria</taxon>
        <taxon>Pseudomonadati</taxon>
        <taxon>Pseudomonadota</taxon>
        <taxon>Gammaproteobacteria</taxon>
        <taxon>Oceanospirillales</taxon>
        <taxon>Halomonadaceae</taxon>
        <taxon>Kushneria</taxon>
    </lineage>
</organism>
<comment type="caution">
    <text evidence="2">The sequence shown here is derived from an EMBL/GenBank/DDBJ whole genome shotgun (WGS) entry which is preliminary data.</text>
</comment>
<dbReference type="CDD" id="cd04301">
    <property type="entry name" value="NAT_SF"/>
    <property type="match status" value="1"/>
</dbReference>
<dbReference type="GO" id="GO:0016747">
    <property type="term" value="F:acyltransferase activity, transferring groups other than amino-acyl groups"/>
    <property type="evidence" value="ECO:0007669"/>
    <property type="project" value="InterPro"/>
</dbReference>
<dbReference type="EMBL" id="QRDJ01000006">
    <property type="protein sequence ID" value="REC95692.1"/>
    <property type="molecule type" value="Genomic_DNA"/>
</dbReference>
<dbReference type="Pfam" id="PF00583">
    <property type="entry name" value="Acetyltransf_1"/>
    <property type="match status" value="1"/>
</dbReference>
<dbReference type="Proteomes" id="UP000256334">
    <property type="component" value="Unassembled WGS sequence"/>
</dbReference>
<feature type="domain" description="N-acetyltransferase" evidence="1">
    <location>
        <begin position="13"/>
        <end position="161"/>
    </location>
</feature>
<dbReference type="OrthoDB" id="9812289at2"/>
<evidence type="ECO:0000259" key="1">
    <source>
        <dbReference type="PROSITE" id="PS51186"/>
    </source>
</evidence>
<keyword evidence="2" id="KW-0808">Transferase</keyword>
<sequence length="178" mass="20391">MSQDAPELAFHHHRDRALSPEAFLRFIEQVEKEFEPPLSRQHHLPDYADKLLRLAEVDYVLEDDEVVAAIACYANDREHHQAYATFFGVLPSHRGSGIARPLLSKGIESCRQAGMHHLRARTWHRGKILAFYEDMGFVIDRVETNEWGVESLQLIMALRDLPADATHRDGDGAHREES</sequence>
<reference evidence="2 3" key="1">
    <citation type="submission" date="2018-07" db="EMBL/GenBank/DDBJ databases">
        <title>Genomic Encyclopedia of Type Strains, Phase IV (KMG-IV): sequencing the most valuable type-strain genomes for metagenomic binning, comparative biology and taxonomic classification.</title>
        <authorList>
            <person name="Goeker M."/>
        </authorList>
    </citation>
    <scope>NUCLEOTIDE SEQUENCE [LARGE SCALE GENOMIC DNA]</scope>
    <source>
        <strain evidence="2 3">DSM 14324</strain>
    </source>
</reference>
<protein>
    <submittedName>
        <fullName evidence="2">Acetyltransferase (GNAT) family protein</fullName>
    </submittedName>
</protein>
<keyword evidence="3" id="KW-1185">Reference proteome</keyword>
<dbReference type="InterPro" id="IPR000182">
    <property type="entry name" value="GNAT_dom"/>
</dbReference>
<name>A0A3D9DY26_9GAMM</name>
<dbReference type="PROSITE" id="PS51186">
    <property type="entry name" value="GNAT"/>
    <property type="match status" value="1"/>
</dbReference>
<dbReference type="InterPro" id="IPR016181">
    <property type="entry name" value="Acyl_CoA_acyltransferase"/>
</dbReference>